<dbReference type="GO" id="GO:0016874">
    <property type="term" value="F:ligase activity"/>
    <property type="evidence" value="ECO:0007669"/>
    <property type="project" value="UniProtKB-KW"/>
</dbReference>
<accession>A0A0Q0CGF8</accession>
<proteinExistence type="predicted"/>
<evidence type="ECO:0000259" key="5">
    <source>
        <dbReference type="PROSITE" id="PS50975"/>
    </source>
</evidence>
<reference evidence="6 7" key="1">
    <citation type="submission" date="2018-08" db="EMBL/GenBank/DDBJ databases">
        <title>Recombination of ecologically and evolutionarily significant loci maintains genetic cohesion in the Pseudomonas syringae species complex.</title>
        <authorList>
            <person name="Dillon M."/>
            <person name="Thakur S."/>
            <person name="Almeida R.N.D."/>
            <person name="Weir B.S."/>
            <person name="Guttman D.S."/>
        </authorList>
    </citation>
    <scope>NUCLEOTIDE SEQUENCE [LARGE SCALE GENOMIC DNA]</scope>
    <source>
        <strain evidence="6 7">ICMP 4388</strain>
    </source>
</reference>
<dbReference type="GO" id="GO:0005524">
    <property type="term" value="F:ATP binding"/>
    <property type="evidence" value="ECO:0007669"/>
    <property type="project" value="UniProtKB-UniRule"/>
</dbReference>
<dbReference type="Gene3D" id="3.30.470.20">
    <property type="entry name" value="ATP-grasp fold, B domain"/>
    <property type="match status" value="1"/>
</dbReference>
<dbReference type="InterPro" id="IPR011761">
    <property type="entry name" value="ATP-grasp"/>
</dbReference>
<keyword evidence="3 4" id="KW-0067">ATP-binding</keyword>
<organism evidence="6 7">
    <name type="scientific">Pseudomonas syringae pv. aptata</name>
    <dbReference type="NCBI Taxonomy" id="83167"/>
    <lineage>
        <taxon>Bacteria</taxon>
        <taxon>Pseudomonadati</taxon>
        <taxon>Pseudomonadota</taxon>
        <taxon>Gammaproteobacteria</taxon>
        <taxon>Pseudomonadales</taxon>
        <taxon>Pseudomonadaceae</taxon>
        <taxon>Pseudomonas</taxon>
        <taxon>Pseudomonas syringae</taxon>
    </lineage>
</organism>
<keyword evidence="2 4" id="KW-0547">Nucleotide-binding</keyword>
<sequence length="410" mass="45892">MTKGAIVVIDPVSSGRRYGLEILQKGYTSVALVTRTKFPGRLHRLFSSSDFQEVIFSENLIDSIEKLSLQNVKAIVPGSDSALKFCDTLAEHLGLTGNPVRTQKARYSKLEMKRALKLNNVPTTGVEALSLDTARKSDLSFTQFPVVVKPTQGTGSKNVKVCHNVGDIYRALSLIESTNESFNSGEKEALIEPYIVGKEYCVAIANFGKGNDKELLCIAEYEKIQINNNPSIYKNIRSVRIDDDLSSRIFDYATRVNMALEADYGINDIELKVDGDDIQLIEQNGRLPGADLPRMIELCTGRNLYQVNIDIYLGLAGVPRVPVEYKKHFCVCCLINFESGLIDRIEGVAEIEKLSSFQDMNIIVSEAEIIEPTHDFLSTWGFVFLLHDDAETLMQHSKMVHEHMKIIYKV</sequence>
<evidence type="ECO:0000256" key="2">
    <source>
        <dbReference type="ARBA" id="ARBA00022741"/>
    </source>
</evidence>
<evidence type="ECO:0000256" key="3">
    <source>
        <dbReference type="ARBA" id="ARBA00022840"/>
    </source>
</evidence>
<dbReference type="AlphaFoldDB" id="A0A0Q0CGF8"/>
<dbReference type="Proteomes" id="UP000274541">
    <property type="component" value="Unassembled WGS sequence"/>
</dbReference>
<evidence type="ECO:0000313" key="6">
    <source>
        <dbReference type="EMBL" id="RMO73533.1"/>
    </source>
</evidence>
<name>A0A0Q0CGF8_PSEAP</name>
<evidence type="ECO:0000313" key="7">
    <source>
        <dbReference type="Proteomes" id="UP000274541"/>
    </source>
</evidence>
<dbReference type="PROSITE" id="PS50975">
    <property type="entry name" value="ATP_GRASP"/>
    <property type="match status" value="1"/>
</dbReference>
<protein>
    <recommendedName>
        <fullName evidence="5">ATP-grasp domain-containing protein</fullName>
    </recommendedName>
</protein>
<dbReference type="Pfam" id="PF13535">
    <property type="entry name" value="ATP-grasp_4"/>
    <property type="match status" value="1"/>
</dbReference>
<dbReference type="PANTHER" id="PTHR43585">
    <property type="entry name" value="FUMIPYRROLE BIOSYNTHESIS PROTEIN C"/>
    <property type="match status" value="1"/>
</dbReference>
<dbReference type="SUPFAM" id="SSF56059">
    <property type="entry name" value="Glutathione synthetase ATP-binding domain-like"/>
    <property type="match status" value="1"/>
</dbReference>
<dbReference type="PANTHER" id="PTHR43585:SF2">
    <property type="entry name" value="ATP-GRASP ENZYME FSQD"/>
    <property type="match status" value="1"/>
</dbReference>
<feature type="domain" description="ATP-grasp" evidence="5">
    <location>
        <begin position="113"/>
        <end position="313"/>
    </location>
</feature>
<evidence type="ECO:0000256" key="1">
    <source>
        <dbReference type="ARBA" id="ARBA00022598"/>
    </source>
</evidence>
<dbReference type="RefSeq" id="WP_032661021.1">
    <property type="nucleotide sequence ID" value="NZ_JBPDUT010000002.1"/>
</dbReference>
<gene>
    <name evidence="6" type="ORF">ALQ37_200167</name>
</gene>
<keyword evidence="1" id="KW-0436">Ligase</keyword>
<comment type="caution">
    <text evidence="6">The sequence shown here is derived from an EMBL/GenBank/DDBJ whole genome shotgun (WGS) entry which is preliminary data.</text>
</comment>
<evidence type="ECO:0000256" key="4">
    <source>
        <dbReference type="PROSITE-ProRule" id="PRU00409"/>
    </source>
</evidence>
<dbReference type="EMBL" id="RBPX01000005">
    <property type="protein sequence ID" value="RMO73533.1"/>
    <property type="molecule type" value="Genomic_DNA"/>
</dbReference>
<dbReference type="GO" id="GO:0046872">
    <property type="term" value="F:metal ion binding"/>
    <property type="evidence" value="ECO:0007669"/>
    <property type="project" value="InterPro"/>
</dbReference>
<dbReference type="InterPro" id="IPR052032">
    <property type="entry name" value="ATP-dep_AA_Ligase"/>
</dbReference>